<dbReference type="Gene3D" id="2.10.50.10">
    <property type="entry name" value="Tumor Necrosis Factor Receptor, subunit A, domain 2"/>
    <property type="match status" value="1"/>
</dbReference>
<comment type="caution">
    <text evidence="2">The sequence shown here is derived from an EMBL/GenBank/DDBJ whole genome shotgun (WGS) entry which is preliminary data.</text>
</comment>
<dbReference type="Proteomes" id="UP001152320">
    <property type="component" value="Chromosome 6"/>
</dbReference>
<dbReference type="SUPFAM" id="SSF57184">
    <property type="entry name" value="Growth factor receptor domain"/>
    <property type="match status" value="1"/>
</dbReference>
<keyword evidence="3" id="KW-1185">Reference proteome</keyword>
<keyword evidence="1" id="KW-0812">Transmembrane</keyword>
<dbReference type="InterPro" id="IPR009030">
    <property type="entry name" value="Growth_fac_rcpt_cys_sf"/>
</dbReference>
<gene>
    <name evidence="2" type="ORF">HOLleu_15243</name>
</gene>
<feature type="transmembrane region" description="Helical" evidence="1">
    <location>
        <begin position="503"/>
        <end position="531"/>
    </location>
</feature>
<feature type="transmembrane region" description="Helical" evidence="1">
    <location>
        <begin position="318"/>
        <end position="338"/>
    </location>
</feature>
<keyword evidence="1" id="KW-1133">Transmembrane helix</keyword>
<reference evidence="2" key="1">
    <citation type="submission" date="2021-10" db="EMBL/GenBank/DDBJ databases">
        <title>Tropical sea cucumber genome reveals ecological adaptation and Cuvierian tubules defense mechanism.</title>
        <authorList>
            <person name="Chen T."/>
        </authorList>
    </citation>
    <scope>NUCLEOTIDE SEQUENCE</scope>
    <source>
        <strain evidence="2">Nanhai2018</strain>
        <tissue evidence="2">Muscle</tissue>
    </source>
</reference>
<evidence type="ECO:0000256" key="1">
    <source>
        <dbReference type="SAM" id="Phobius"/>
    </source>
</evidence>
<feature type="transmembrane region" description="Helical" evidence="1">
    <location>
        <begin position="212"/>
        <end position="235"/>
    </location>
</feature>
<feature type="transmembrane region" description="Helical" evidence="1">
    <location>
        <begin position="368"/>
        <end position="396"/>
    </location>
</feature>
<dbReference type="OrthoDB" id="10062419at2759"/>
<dbReference type="AlphaFoldDB" id="A0A9Q1HCC2"/>
<name>A0A9Q1HCC2_HOLLE</name>
<dbReference type="PANTHER" id="PTHR11319:SF35">
    <property type="entry name" value="OUTER MEMBRANE PROTEIN PMPC-RELATED"/>
    <property type="match status" value="1"/>
</dbReference>
<protein>
    <recommendedName>
        <fullName evidence="4">Tyrosine-protein kinase ephrin type A/B receptor-like domain-containing protein</fullName>
    </recommendedName>
</protein>
<feature type="transmembrane region" description="Helical" evidence="1">
    <location>
        <begin position="570"/>
        <end position="598"/>
    </location>
</feature>
<proteinExistence type="predicted"/>
<keyword evidence="1" id="KW-0472">Membrane</keyword>
<feature type="transmembrane region" description="Helical" evidence="1">
    <location>
        <begin position="429"/>
        <end position="450"/>
    </location>
</feature>
<organism evidence="2 3">
    <name type="scientific">Holothuria leucospilota</name>
    <name type="common">Black long sea cucumber</name>
    <name type="synonym">Mertensiothuria leucospilota</name>
    <dbReference type="NCBI Taxonomy" id="206669"/>
    <lineage>
        <taxon>Eukaryota</taxon>
        <taxon>Metazoa</taxon>
        <taxon>Echinodermata</taxon>
        <taxon>Eleutherozoa</taxon>
        <taxon>Echinozoa</taxon>
        <taxon>Holothuroidea</taxon>
        <taxon>Aspidochirotacea</taxon>
        <taxon>Aspidochirotida</taxon>
        <taxon>Holothuriidae</taxon>
        <taxon>Holothuria</taxon>
    </lineage>
</organism>
<dbReference type="SMART" id="SM01411">
    <property type="entry name" value="Ephrin_rec_like"/>
    <property type="match status" value="2"/>
</dbReference>
<accession>A0A9Q1HCC2</accession>
<evidence type="ECO:0000313" key="2">
    <source>
        <dbReference type="EMBL" id="KAJ8040830.1"/>
    </source>
</evidence>
<dbReference type="EMBL" id="JAIZAY010000006">
    <property type="protein sequence ID" value="KAJ8040830.1"/>
    <property type="molecule type" value="Genomic_DNA"/>
</dbReference>
<sequence length="630" mass="72300">MGPYQDECSSCRVGYYGNSLLRRCVSCPKGGFYQDQVGQYSNDTNIIQCKRCNNGTFVRDGGGDNPLKCQVCPEGTVKSRQAMFRACFCQENYYRRERFGACLLCLDAGMNCSNDYLKLKSGYYWNWSYTDVNIYKKFVLNLQTFNDSYNKETVNFTEPFPMVYKCPQRFKCVNDNGDIKGNCAKGYSGWMCTACQDGFFPILGYCHRCPPVWVFFVEVIGIVCLCMCFTVYLIYCYRREHSSGQRSIMDIVLARGKILLGFYQIMGEFWNSLDTVYWLGVFKQVSLWLGFLQFNVSSIFIKPSCFIRQLALTPYMKFIIGISTPILVLLIAAVIYFLGHVFTLRGRLGGSPNFKQQTSSLKKIQDKLLAVTLLLLFVTYTSTCNVTFALFGPACVNFSLDENKMHNISLLRSDYSIDCTTPTHQKYEIASYIALVYVIGFPAALLYLMWRHYAVGIQTEDTTSWFGNGTNSAWWFRFLCENYKDGFWFWEIIELVRKMSQTFVVILFGWSSSFSITVSLILAVIFLCLHTSYSPMRDKFEHYLQLASLWAIFLNMLVAIVRVTDELNSVYVHTAMTITLILLNLSVVSIVIGTYLTLFNKNVCPFHITISQFKIQLTGSLDWPPFRVSL</sequence>
<evidence type="ECO:0008006" key="4">
    <source>
        <dbReference type="Google" id="ProtNLM"/>
    </source>
</evidence>
<evidence type="ECO:0000313" key="3">
    <source>
        <dbReference type="Proteomes" id="UP001152320"/>
    </source>
</evidence>
<feature type="transmembrane region" description="Helical" evidence="1">
    <location>
        <begin position="543"/>
        <end position="564"/>
    </location>
</feature>
<dbReference type="PANTHER" id="PTHR11319">
    <property type="entry name" value="G PROTEIN-COUPLED RECEPTOR-RELATED"/>
    <property type="match status" value="1"/>
</dbReference>